<dbReference type="RefSeq" id="WP_094781893.1">
    <property type="nucleotide sequence ID" value="NZ_CYGX02000054.1"/>
</dbReference>
<sequence length="258" mass="28061">MNQHVQKMISAFFTAIRPWDSAYAGARLTFIAVRRGDFLEILAARVHLSSVFRQSLKSWFQAGDVEAGQVDLSGGVAAVTQAIEQIAGPDGFEIAKRGRLVLRPEDNQNLVVGLPDLIHPEGISQGNRLAVLTMCGISRQMLAQQPQTDWMLRAAAHPFDSLNELSIEYDLGSASMSSTTLEVVAHATAEVYPQSSVKDGKADLGLWLAKGLDRAKARLGYGVTTTFILPIYQTATANSLSALVTRLDRSTGKHWRPA</sequence>
<dbReference type="Proteomes" id="UP000187012">
    <property type="component" value="Unassembled WGS sequence"/>
</dbReference>
<evidence type="ECO:0000313" key="1">
    <source>
        <dbReference type="EMBL" id="SIT45302.1"/>
    </source>
</evidence>
<keyword evidence="2" id="KW-1185">Reference proteome</keyword>
<proteinExistence type="predicted"/>
<evidence type="ECO:0000313" key="2">
    <source>
        <dbReference type="Proteomes" id="UP000187012"/>
    </source>
</evidence>
<dbReference type="STRING" id="1247936.BN2475_540039"/>
<gene>
    <name evidence="1" type="ORF">BN2475_540039</name>
</gene>
<dbReference type="AlphaFoldDB" id="A0A1N7SDA8"/>
<name>A0A1N7SDA8_9BURK</name>
<organism evidence="1 2">
    <name type="scientific">Paraburkholderia ribeironis</name>
    <dbReference type="NCBI Taxonomy" id="1247936"/>
    <lineage>
        <taxon>Bacteria</taxon>
        <taxon>Pseudomonadati</taxon>
        <taxon>Pseudomonadota</taxon>
        <taxon>Betaproteobacteria</taxon>
        <taxon>Burkholderiales</taxon>
        <taxon>Burkholderiaceae</taxon>
        <taxon>Paraburkholderia</taxon>
    </lineage>
</organism>
<reference evidence="1 2" key="1">
    <citation type="submission" date="2016-12" db="EMBL/GenBank/DDBJ databases">
        <authorList>
            <person name="Song W.-J."/>
            <person name="Kurnit D.M."/>
        </authorList>
    </citation>
    <scope>NUCLEOTIDE SEQUENCE [LARGE SCALE GENOMIC DNA]</scope>
    <source>
        <strain evidence="1 2">STM7296</strain>
    </source>
</reference>
<dbReference type="EMBL" id="CYGX02000054">
    <property type="protein sequence ID" value="SIT45302.1"/>
    <property type="molecule type" value="Genomic_DNA"/>
</dbReference>
<dbReference type="OrthoDB" id="5946920at2"/>
<protein>
    <submittedName>
        <fullName evidence="1">Uncharacterized protein</fullName>
    </submittedName>
</protein>
<accession>A0A1N7SDA8</accession>